<keyword evidence="1" id="KW-0805">Transcription regulation</keyword>
<keyword evidence="4" id="KW-0804">Transcription</keyword>
<evidence type="ECO:0000256" key="2">
    <source>
        <dbReference type="ARBA" id="ARBA00023125"/>
    </source>
</evidence>
<evidence type="ECO:0000313" key="7">
    <source>
        <dbReference type="EMBL" id="CBX79841.1"/>
    </source>
</evidence>
<dbReference type="AlphaFoldDB" id="E5B354"/>
<accession>E5B354</accession>
<evidence type="ECO:0000256" key="1">
    <source>
        <dbReference type="ARBA" id="ARBA00023015"/>
    </source>
</evidence>
<dbReference type="InterPro" id="IPR011008">
    <property type="entry name" value="Dimeric_a/b-barrel"/>
</dbReference>
<dbReference type="PANTHER" id="PTHR30154">
    <property type="entry name" value="LEUCINE-RESPONSIVE REGULATORY PROTEIN"/>
    <property type="match status" value="1"/>
</dbReference>
<dbReference type="InterPro" id="IPR019887">
    <property type="entry name" value="Tscrpt_reg_AsnC/Lrp_C"/>
</dbReference>
<dbReference type="Gene3D" id="1.10.10.10">
    <property type="entry name" value="Winged helix-like DNA-binding domain superfamily/Winged helix DNA-binding domain"/>
    <property type="match status" value="1"/>
</dbReference>
<dbReference type="GO" id="GO:0043200">
    <property type="term" value="P:response to amino acid"/>
    <property type="evidence" value="ECO:0007669"/>
    <property type="project" value="TreeGrafter"/>
</dbReference>
<proteinExistence type="predicted"/>
<gene>
    <name evidence="7" type="primary">lrp</name>
    <name evidence="7" type="ORF">EAIL5_1021</name>
</gene>
<dbReference type="FunFam" id="1.10.10.10:FF:000114">
    <property type="entry name" value="Lrp/AsnC family transcriptional regulator"/>
    <property type="match status" value="1"/>
</dbReference>
<dbReference type="InterPro" id="IPR019888">
    <property type="entry name" value="Tscrpt_reg_AsnC-like"/>
</dbReference>
<dbReference type="InterPro" id="IPR000485">
    <property type="entry name" value="AsnC-type_HTH_dom"/>
</dbReference>
<name>E5B354_ERWAM</name>
<dbReference type="InterPro" id="IPR036390">
    <property type="entry name" value="WH_DNA-bd_sf"/>
</dbReference>
<dbReference type="Gene3D" id="3.30.70.920">
    <property type="match status" value="1"/>
</dbReference>
<reference evidence="7" key="1">
    <citation type="journal article" date="2011" name="J. Bacteriol.">
        <title>Genome Sequence of an Erwinia amylovora Strain with Pathogenicity Restricted to Rubus Plants.</title>
        <authorList>
            <person name="Powney R."/>
            <person name="Smits T.H."/>
            <person name="Sawbridge T."/>
            <person name="Frey B."/>
            <person name="Blom J."/>
            <person name="Frey J.E."/>
            <person name="Plummer K.M."/>
            <person name="Beer S.V."/>
            <person name="Luck J."/>
            <person name="Duffy B."/>
            <person name="Rodoni B."/>
        </authorList>
    </citation>
    <scope>NUCLEOTIDE SEQUENCE</scope>
    <source>
        <strain evidence="7">ATCC BAA-2158</strain>
    </source>
</reference>
<keyword evidence="3" id="KW-0010">Activator</keyword>
<dbReference type="InterPro" id="IPR036388">
    <property type="entry name" value="WH-like_DNA-bd_sf"/>
</dbReference>
<evidence type="ECO:0000256" key="3">
    <source>
        <dbReference type="ARBA" id="ARBA00023159"/>
    </source>
</evidence>
<dbReference type="GO" id="GO:0043565">
    <property type="term" value="F:sequence-specific DNA binding"/>
    <property type="evidence" value="ECO:0007669"/>
    <property type="project" value="InterPro"/>
</dbReference>
<protein>
    <recommendedName>
        <fullName evidence="5">DNA-binding transcriptional activator DecR</fullName>
    </recommendedName>
</protein>
<feature type="domain" description="HTH asnC-type" evidence="6">
    <location>
        <begin position="20"/>
        <end position="81"/>
    </location>
</feature>
<keyword evidence="2" id="KW-0238">DNA-binding</keyword>
<dbReference type="PANTHER" id="PTHR30154:SF17">
    <property type="entry name" value="DNA-BINDING TRANSCRIPTIONAL ACTIVATOR DECR"/>
    <property type="match status" value="1"/>
</dbReference>
<dbReference type="CDD" id="cd00090">
    <property type="entry name" value="HTH_ARSR"/>
    <property type="match status" value="1"/>
</dbReference>
<dbReference type="Pfam" id="PF13412">
    <property type="entry name" value="HTH_24"/>
    <property type="match status" value="1"/>
</dbReference>
<dbReference type="SMART" id="SM00344">
    <property type="entry name" value="HTH_ASNC"/>
    <property type="match status" value="1"/>
</dbReference>
<dbReference type="GO" id="GO:0005829">
    <property type="term" value="C:cytosol"/>
    <property type="evidence" value="ECO:0007669"/>
    <property type="project" value="TreeGrafter"/>
</dbReference>
<organism evidence="7">
    <name type="scientific">Erwinia amylovora ATCC BAA-2158</name>
    <dbReference type="NCBI Taxonomy" id="889211"/>
    <lineage>
        <taxon>Bacteria</taxon>
        <taxon>Pseudomonadati</taxon>
        <taxon>Pseudomonadota</taxon>
        <taxon>Gammaproteobacteria</taxon>
        <taxon>Enterobacterales</taxon>
        <taxon>Erwiniaceae</taxon>
        <taxon>Erwinia</taxon>
    </lineage>
</organism>
<dbReference type="EMBL" id="FR719189">
    <property type="protein sequence ID" value="CBX79841.1"/>
    <property type="molecule type" value="Genomic_DNA"/>
</dbReference>
<dbReference type="PROSITE" id="PS50956">
    <property type="entry name" value="HTH_ASNC_2"/>
    <property type="match status" value="1"/>
</dbReference>
<dbReference type="SUPFAM" id="SSF54909">
    <property type="entry name" value="Dimeric alpha+beta barrel"/>
    <property type="match status" value="1"/>
</dbReference>
<evidence type="ECO:0000259" key="6">
    <source>
        <dbReference type="PROSITE" id="PS50956"/>
    </source>
</evidence>
<evidence type="ECO:0000256" key="5">
    <source>
        <dbReference type="ARBA" id="ARBA00068816"/>
    </source>
</evidence>
<dbReference type="PRINTS" id="PR00033">
    <property type="entry name" value="HTHASNC"/>
</dbReference>
<dbReference type="InterPro" id="IPR011991">
    <property type="entry name" value="ArsR-like_HTH"/>
</dbReference>
<sequence length="171" mass="19435">MLSYCCICPTREKILLPTALDKKDRMLLNLLQQDCTLSLQILADAVNLTTTPCWKRLKRLEDEGYIRARVALLNGEKLGLDLTAFVLIKTHQHSSDWYNQFVTVVQAMPEVMGFYRMAGEYDYLLRVQVTDMKSYDGFYKKLVNSIPGLLDVTSGFAMEEIKCTTALPVAP</sequence>
<evidence type="ECO:0000256" key="4">
    <source>
        <dbReference type="ARBA" id="ARBA00023163"/>
    </source>
</evidence>
<dbReference type="SUPFAM" id="SSF46785">
    <property type="entry name" value="Winged helix' DNA-binding domain"/>
    <property type="match status" value="1"/>
</dbReference>
<dbReference type="Pfam" id="PF01037">
    <property type="entry name" value="AsnC_trans_reg"/>
    <property type="match status" value="1"/>
</dbReference>
<dbReference type="GO" id="GO:0006355">
    <property type="term" value="P:regulation of DNA-templated transcription"/>
    <property type="evidence" value="ECO:0007669"/>
    <property type="project" value="UniProtKB-ARBA"/>
</dbReference>
<dbReference type="FunFam" id="3.30.70.920:FF:000005">
    <property type="entry name" value="Lrp/AsnC family transcriptional regulator"/>
    <property type="match status" value="1"/>
</dbReference>